<dbReference type="Gene3D" id="3.90.105.10">
    <property type="entry name" value="Molybdopterin biosynthesis moea protein, domain 2"/>
    <property type="match status" value="1"/>
</dbReference>
<dbReference type="SUPFAM" id="SSF53218">
    <property type="entry name" value="Molybdenum cofactor biosynthesis proteins"/>
    <property type="match status" value="1"/>
</dbReference>
<name>A0A956NCL3_UNCEI</name>
<feature type="domain" description="MoaB/Mog" evidence="8">
    <location>
        <begin position="215"/>
        <end position="356"/>
    </location>
</feature>
<proteinExistence type="inferred from homology"/>
<dbReference type="PANTHER" id="PTHR10192:SF5">
    <property type="entry name" value="GEPHYRIN"/>
    <property type="match status" value="1"/>
</dbReference>
<dbReference type="InterPro" id="IPR001453">
    <property type="entry name" value="MoaB/Mog_dom"/>
</dbReference>
<dbReference type="Gene3D" id="2.40.340.10">
    <property type="entry name" value="MoeA, C-terminal, domain IV"/>
    <property type="match status" value="1"/>
</dbReference>
<dbReference type="GO" id="GO:0006777">
    <property type="term" value="P:Mo-molybdopterin cofactor biosynthetic process"/>
    <property type="evidence" value="ECO:0007669"/>
    <property type="project" value="UniProtKB-UniRule"/>
</dbReference>
<dbReference type="InterPro" id="IPR008284">
    <property type="entry name" value="MoCF_biosynth_CS"/>
</dbReference>
<evidence type="ECO:0000259" key="8">
    <source>
        <dbReference type="SMART" id="SM00852"/>
    </source>
</evidence>
<evidence type="ECO:0000256" key="4">
    <source>
        <dbReference type="ARBA" id="ARBA00023150"/>
    </source>
</evidence>
<dbReference type="InterPro" id="IPR005110">
    <property type="entry name" value="MoeA_linker/N"/>
</dbReference>
<dbReference type="InterPro" id="IPR036135">
    <property type="entry name" value="MoeA_linker/N_sf"/>
</dbReference>
<dbReference type="SMART" id="SM00852">
    <property type="entry name" value="MoCF_biosynth"/>
    <property type="match status" value="1"/>
</dbReference>
<dbReference type="GO" id="GO:0005829">
    <property type="term" value="C:cytosol"/>
    <property type="evidence" value="ECO:0007669"/>
    <property type="project" value="TreeGrafter"/>
</dbReference>
<evidence type="ECO:0000256" key="7">
    <source>
        <dbReference type="SAM" id="MobiDB-lite"/>
    </source>
</evidence>
<gene>
    <name evidence="9" type="ORF">KDA27_10895</name>
</gene>
<feature type="region of interest" description="Disordered" evidence="7">
    <location>
        <begin position="106"/>
        <end position="128"/>
    </location>
</feature>
<comment type="pathway">
    <text evidence="2 6">Cofactor biosynthesis; molybdopterin biosynthesis.</text>
</comment>
<dbReference type="InterPro" id="IPR005111">
    <property type="entry name" value="MoeA_C_domain_IV"/>
</dbReference>
<evidence type="ECO:0000256" key="6">
    <source>
        <dbReference type="RuleBase" id="RU365090"/>
    </source>
</evidence>
<keyword evidence="6" id="KW-0479">Metal-binding</keyword>
<keyword evidence="6" id="KW-0808">Transferase</keyword>
<comment type="caution">
    <text evidence="9">The sequence shown here is derived from an EMBL/GenBank/DDBJ whole genome shotgun (WGS) entry which is preliminary data.</text>
</comment>
<accession>A0A956NCL3</accession>
<dbReference type="Gene3D" id="2.170.190.11">
    <property type="entry name" value="Molybdopterin biosynthesis moea protein, domain 3"/>
    <property type="match status" value="1"/>
</dbReference>
<comment type="function">
    <text evidence="1 6">Catalyzes the insertion of molybdate into adenylated molybdopterin with the concomitant release of AMP.</text>
</comment>
<evidence type="ECO:0000256" key="1">
    <source>
        <dbReference type="ARBA" id="ARBA00002901"/>
    </source>
</evidence>
<dbReference type="SUPFAM" id="SSF63882">
    <property type="entry name" value="MoeA N-terminal region -like"/>
    <property type="match status" value="1"/>
</dbReference>
<comment type="cofactor">
    <cofactor evidence="6">
        <name>Mg(2+)</name>
        <dbReference type="ChEBI" id="CHEBI:18420"/>
    </cofactor>
</comment>
<dbReference type="NCBIfam" id="TIGR00177">
    <property type="entry name" value="molyb_syn"/>
    <property type="match status" value="1"/>
</dbReference>
<evidence type="ECO:0000256" key="5">
    <source>
        <dbReference type="ARBA" id="ARBA00047317"/>
    </source>
</evidence>
<sequence>MTRRVHEPAPLLSADDARRVIFEHALKPRPISVALEEATGFVLAREVRADRDVPPFDRATLDGYAVRVAYAGADGRDGGSPSPGDGAELVCEYPVVARIVAGAPSKKSLAPGSAVSITTGSPVPPGADLVVPVEKTSVPEEGRVRIDPTYLASVRAAIETGLAGGDKPAIAARGTDAKKGDSVLRAGTRLRPQDIAVLAGVGAARVPVRPQPAVEIFATGDEVVEPHERPRWDQIRNSNGPLLRSLLTASGWVRTAAMRRVPDHPGKLARRIEGAKANVLVFTGGVSMGERDFVPAALRDAGFRIHIHRIAIRPGKPFLFATRGRGPSARAVFGLPGNPFSVLVTAWEFLLPFLRASAGATFPGPVTEVCIAGRTLDRPAGLTHFVPIEATAATETGFREVAPVGYHGSGDYIAMGRTRGVVVLPSDATHVDAGDRVLVHFFGAEPA</sequence>
<dbReference type="PANTHER" id="PTHR10192">
    <property type="entry name" value="MOLYBDOPTERIN BIOSYNTHESIS PROTEIN"/>
    <property type="match status" value="1"/>
</dbReference>
<dbReference type="GO" id="GO:0061599">
    <property type="term" value="F:molybdopterin molybdotransferase activity"/>
    <property type="evidence" value="ECO:0007669"/>
    <property type="project" value="UniProtKB-UniRule"/>
</dbReference>
<dbReference type="Pfam" id="PF03453">
    <property type="entry name" value="MoeA_N"/>
    <property type="match status" value="1"/>
</dbReference>
<keyword evidence="6" id="KW-0500">Molybdenum</keyword>
<dbReference type="GO" id="GO:0046872">
    <property type="term" value="F:metal ion binding"/>
    <property type="evidence" value="ECO:0007669"/>
    <property type="project" value="UniProtKB-UniRule"/>
</dbReference>
<dbReference type="SUPFAM" id="SSF63867">
    <property type="entry name" value="MoeA C-terminal domain-like"/>
    <property type="match status" value="1"/>
</dbReference>
<dbReference type="Pfam" id="PF03454">
    <property type="entry name" value="MoeA_C"/>
    <property type="match status" value="1"/>
</dbReference>
<dbReference type="InterPro" id="IPR036688">
    <property type="entry name" value="MoeA_C_domain_IV_sf"/>
</dbReference>
<dbReference type="EMBL" id="JAGQHS010000048">
    <property type="protein sequence ID" value="MCA9756297.1"/>
    <property type="molecule type" value="Genomic_DNA"/>
</dbReference>
<dbReference type="CDD" id="cd00887">
    <property type="entry name" value="MoeA"/>
    <property type="match status" value="1"/>
</dbReference>
<protein>
    <recommendedName>
        <fullName evidence="6">Molybdopterin molybdenumtransferase</fullName>
        <ecNumber evidence="6">2.10.1.1</ecNumber>
    </recommendedName>
</protein>
<dbReference type="InterPro" id="IPR038987">
    <property type="entry name" value="MoeA-like"/>
</dbReference>
<comment type="catalytic activity">
    <reaction evidence="5">
        <text>adenylyl-molybdopterin + molybdate = Mo-molybdopterin + AMP + H(+)</text>
        <dbReference type="Rhea" id="RHEA:35047"/>
        <dbReference type="ChEBI" id="CHEBI:15378"/>
        <dbReference type="ChEBI" id="CHEBI:36264"/>
        <dbReference type="ChEBI" id="CHEBI:62727"/>
        <dbReference type="ChEBI" id="CHEBI:71302"/>
        <dbReference type="ChEBI" id="CHEBI:456215"/>
        <dbReference type="EC" id="2.10.1.1"/>
    </reaction>
</comment>
<dbReference type="Gene3D" id="3.40.980.10">
    <property type="entry name" value="MoaB/Mog-like domain"/>
    <property type="match status" value="1"/>
</dbReference>
<keyword evidence="4 6" id="KW-0501">Molybdenum cofactor biosynthesis</keyword>
<keyword evidence="6" id="KW-0460">Magnesium</keyword>
<dbReference type="Proteomes" id="UP000739538">
    <property type="component" value="Unassembled WGS sequence"/>
</dbReference>
<dbReference type="Pfam" id="PF00994">
    <property type="entry name" value="MoCF_biosynth"/>
    <property type="match status" value="1"/>
</dbReference>
<dbReference type="InterPro" id="IPR036425">
    <property type="entry name" value="MoaB/Mog-like_dom_sf"/>
</dbReference>
<dbReference type="PROSITE" id="PS01079">
    <property type="entry name" value="MOCF_BIOSYNTHESIS_2"/>
    <property type="match status" value="1"/>
</dbReference>
<comment type="similarity">
    <text evidence="3 6">Belongs to the MoeA family.</text>
</comment>
<evidence type="ECO:0000313" key="9">
    <source>
        <dbReference type="EMBL" id="MCA9756297.1"/>
    </source>
</evidence>
<evidence type="ECO:0000256" key="3">
    <source>
        <dbReference type="ARBA" id="ARBA00010763"/>
    </source>
</evidence>
<reference evidence="9" key="2">
    <citation type="journal article" date="2021" name="Microbiome">
        <title>Successional dynamics and alternative stable states in a saline activated sludge microbial community over 9 years.</title>
        <authorList>
            <person name="Wang Y."/>
            <person name="Ye J."/>
            <person name="Ju F."/>
            <person name="Liu L."/>
            <person name="Boyd J.A."/>
            <person name="Deng Y."/>
            <person name="Parks D.H."/>
            <person name="Jiang X."/>
            <person name="Yin X."/>
            <person name="Woodcroft B.J."/>
            <person name="Tyson G.W."/>
            <person name="Hugenholtz P."/>
            <person name="Polz M.F."/>
            <person name="Zhang T."/>
        </authorList>
    </citation>
    <scope>NUCLEOTIDE SEQUENCE</scope>
    <source>
        <strain evidence="9">HKST-UBA02</strain>
    </source>
</reference>
<dbReference type="EC" id="2.10.1.1" evidence="6"/>
<dbReference type="AlphaFoldDB" id="A0A956NCL3"/>
<evidence type="ECO:0000256" key="2">
    <source>
        <dbReference type="ARBA" id="ARBA00005046"/>
    </source>
</evidence>
<evidence type="ECO:0000313" key="10">
    <source>
        <dbReference type="Proteomes" id="UP000739538"/>
    </source>
</evidence>
<organism evidence="9 10">
    <name type="scientific">Eiseniibacteriota bacterium</name>
    <dbReference type="NCBI Taxonomy" id="2212470"/>
    <lineage>
        <taxon>Bacteria</taxon>
        <taxon>Candidatus Eiseniibacteriota</taxon>
    </lineage>
</organism>
<dbReference type="NCBIfam" id="NF045515">
    <property type="entry name" value="Glp_gephyrin"/>
    <property type="match status" value="1"/>
</dbReference>
<reference evidence="9" key="1">
    <citation type="submission" date="2020-04" db="EMBL/GenBank/DDBJ databases">
        <authorList>
            <person name="Zhang T."/>
        </authorList>
    </citation>
    <scope>NUCLEOTIDE SEQUENCE</scope>
    <source>
        <strain evidence="9">HKST-UBA02</strain>
    </source>
</reference>